<dbReference type="HOGENOM" id="CLU_030217_1_0_1"/>
<reference evidence="3" key="1">
    <citation type="submission" date="2011-04" db="EMBL/GenBank/DDBJ databases">
        <title>Evolution of plant cell wall degrading machinery underlies the functional diversity of forest fungi.</title>
        <authorList>
            <consortium name="US DOE Joint Genome Institute (JGI-PGF)"/>
            <person name="Eastwood D.C."/>
            <person name="Floudas D."/>
            <person name="Binder M."/>
            <person name="Majcherczyk A."/>
            <person name="Schneider P."/>
            <person name="Aerts A."/>
            <person name="Asiegbu F.O."/>
            <person name="Baker S.E."/>
            <person name="Barry K."/>
            <person name="Bendiksby M."/>
            <person name="Blumentritt M."/>
            <person name="Coutinho P.M."/>
            <person name="Cullen D."/>
            <person name="Cullen D."/>
            <person name="Gathman A."/>
            <person name="Goodell B."/>
            <person name="Henrissat B."/>
            <person name="Ihrmark K."/>
            <person name="Kauserud H."/>
            <person name="Kohler A."/>
            <person name="LaButti K."/>
            <person name="Lapidus A."/>
            <person name="Lavin J.L."/>
            <person name="Lee Y.-H."/>
            <person name="Lindquist E."/>
            <person name="Lilly W."/>
            <person name="Lucas S."/>
            <person name="Morin E."/>
            <person name="Murat C."/>
            <person name="Oguiza J.A."/>
            <person name="Park J."/>
            <person name="Pisabarro A.G."/>
            <person name="Riley R."/>
            <person name="Rosling A."/>
            <person name="Salamov A."/>
            <person name="Schmidt O."/>
            <person name="Schmutz J."/>
            <person name="Skrede I."/>
            <person name="Stenlid J."/>
            <person name="Wiebenga A."/>
            <person name="Xie X."/>
            <person name="Kues U."/>
            <person name="Hibbett D.S."/>
            <person name="Hoffmeister D."/>
            <person name="Hogberg N."/>
            <person name="Martin F."/>
            <person name="Grigoriev I.V."/>
            <person name="Watkinson S.C."/>
        </authorList>
    </citation>
    <scope>NUCLEOTIDE SEQUENCE</scope>
    <source>
        <strain evidence="3">S7.9</strain>
    </source>
</reference>
<proteinExistence type="inferred from homology"/>
<dbReference type="KEGG" id="sla:SERLADRAFT_417445"/>
<dbReference type="PANTHER" id="PTHR12967">
    <property type="entry name" value="PROTEIN SHQ1 HOMOLOG"/>
    <property type="match status" value="1"/>
</dbReference>
<sequence length="465" mass="53097">MITPRFSCSQSTESVMVSIYCPSVRASDVEINVDETLVTVHINPYFLRLNFAHRLVEDDESSAQYDPGTGYLIVTLTKEVKGQEFPDLDLLAKLLAPRQSEPVSAPTIEVIETSDAPEEDTEELIRRTNGLTLEQEEILQAAENDWQLPQAVPEPLPPLHLTTTKFYGFLDMHSGYFTHVSHTENEVNELGTDVESCPVEERRTRRLKYEEEKWDAEYYMADFADDEHIQELLVWQHPYLTQDGDPVYTEAENMIMLRLPRKEYMPTADQQHNLYLTLISVLFSYAYDARTTLHDPTSESAWTICSLTPAFSALDAPPYWQAQDQPLSSGEAVFSTEEILSTLVQSYRRVLAFPLYRSFVLADSCRMDVAKVLSRGKRMALRCLLDLKKILDHHDIYYVYSKIWVDDLCVWIQTLGSDEILKGLAKTIEALRLPKSAVGWDLEELEAVVLQTAERDSDSDDDTGE</sequence>
<dbReference type="GO" id="GO:0005654">
    <property type="term" value="C:nucleoplasm"/>
    <property type="evidence" value="ECO:0007669"/>
    <property type="project" value="TreeGrafter"/>
</dbReference>
<dbReference type="GeneID" id="18813584"/>
<dbReference type="GO" id="GO:0005737">
    <property type="term" value="C:cytoplasm"/>
    <property type="evidence" value="ECO:0007669"/>
    <property type="project" value="TreeGrafter"/>
</dbReference>
<dbReference type="InterPro" id="IPR039742">
    <property type="entry name" value="Shq1"/>
</dbReference>
<dbReference type="InterPro" id="IPR007009">
    <property type="entry name" value="Shq1_C"/>
</dbReference>
<accession>F8P6E3</accession>
<dbReference type="SUPFAM" id="SSF49764">
    <property type="entry name" value="HSP20-like chaperones"/>
    <property type="match status" value="1"/>
</dbReference>
<name>F8P6E3_SERL9</name>
<gene>
    <name evidence="3" type="ORF">SERLADRAFT_417445</name>
</gene>
<dbReference type="PROSITE" id="PS51203">
    <property type="entry name" value="CS"/>
    <property type="match status" value="1"/>
</dbReference>
<dbReference type="EMBL" id="GL945439">
    <property type="protein sequence ID" value="EGO21010.1"/>
    <property type="molecule type" value="Genomic_DNA"/>
</dbReference>
<dbReference type="OrthoDB" id="73639at2759"/>
<organism>
    <name type="scientific">Serpula lacrymans var. lacrymans (strain S7.9)</name>
    <name type="common">Dry rot fungus</name>
    <dbReference type="NCBI Taxonomy" id="578457"/>
    <lineage>
        <taxon>Eukaryota</taxon>
        <taxon>Fungi</taxon>
        <taxon>Dikarya</taxon>
        <taxon>Basidiomycota</taxon>
        <taxon>Agaricomycotina</taxon>
        <taxon>Agaricomycetes</taxon>
        <taxon>Agaricomycetidae</taxon>
        <taxon>Boletales</taxon>
        <taxon>Coniophorineae</taxon>
        <taxon>Serpulaceae</taxon>
        <taxon>Serpula</taxon>
    </lineage>
</organism>
<protein>
    <recommendedName>
        <fullName evidence="2">CS domain-containing protein</fullName>
    </recommendedName>
</protein>
<dbReference type="PANTHER" id="PTHR12967:SF0">
    <property type="entry name" value="PROTEIN SHQ1 HOMOLOG"/>
    <property type="match status" value="1"/>
</dbReference>
<dbReference type="InterPro" id="IPR008978">
    <property type="entry name" value="HSP20-like_chaperone"/>
</dbReference>
<dbReference type="AlphaFoldDB" id="F8P6E3"/>
<dbReference type="InterPro" id="IPR007052">
    <property type="entry name" value="CS_dom"/>
</dbReference>
<evidence type="ECO:0000313" key="3">
    <source>
        <dbReference type="EMBL" id="EGO21010.1"/>
    </source>
</evidence>
<dbReference type="GO" id="GO:0051082">
    <property type="term" value="F:unfolded protein binding"/>
    <property type="evidence" value="ECO:0007669"/>
    <property type="project" value="TreeGrafter"/>
</dbReference>
<dbReference type="InterPro" id="IPR048696">
    <property type="entry name" value="SHQ1-like_CS"/>
</dbReference>
<evidence type="ECO:0000256" key="1">
    <source>
        <dbReference type="ARBA" id="ARBA00005607"/>
    </source>
</evidence>
<dbReference type="Pfam" id="PF04925">
    <property type="entry name" value="SHQ1"/>
    <property type="match status" value="1"/>
</dbReference>
<comment type="similarity">
    <text evidence="1">Belongs to the SHQ1 family.</text>
</comment>
<dbReference type="CDD" id="cd06463">
    <property type="entry name" value="p23_like"/>
    <property type="match status" value="1"/>
</dbReference>
<dbReference type="Pfam" id="PF21413">
    <property type="entry name" value="SHQ1-like_CS"/>
    <property type="match status" value="1"/>
</dbReference>
<dbReference type="GO" id="GO:0000493">
    <property type="term" value="P:box H/ACA snoRNP assembly"/>
    <property type="evidence" value="ECO:0007669"/>
    <property type="project" value="InterPro"/>
</dbReference>
<evidence type="ECO:0000259" key="2">
    <source>
        <dbReference type="PROSITE" id="PS51203"/>
    </source>
</evidence>
<dbReference type="RefSeq" id="XP_007321967.1">
    <property type="nucleotide sequence ID" value="XM_007321905.1"/>
</dbReference>
<dbReference type="Proteomes" id="UP000008064">
    <property type="component" value="Unassembled WGS sequence"/>
</dbReference>
<dbReference type="Gene3D" id="2.60.40.790">
    <property type="match status" value="1"/>
</dbReference>
<feature type="domain" description="CS" evidence="2">
    <location>
        <begin position="1"/>
        <end position="89"/>
    </location>
</feature>